<sequence length="240" mass="27760">VSIGLSLNRNPELVQECITANSLKELNRKQKEFDNTPNNVLIAKTSDENSFIKLIKNGLKLNRKIYPCEPWIFRPLQSRTANTDNTGSKEVTPNSQTNISDPPVSIARESISFYLTANDNSYDSKIDKENEFIQLSDLYTQLRTIYIVVFIGDFNADYYRNNSHDKMLKHRLTLKTSFASTSLDIFKAKNEIMKLFNEKLLNGTQNSVSDDKLVKEFEEKYRDEIHNYKIDSVDLNEIRD</sequence>
<comment type="caution">
    <text evidence="2">The sequence shown here is derived from an EMBL/GenBank/DDBJ whole genome shotgun (WGS) entry which is preliminary data.</text>
</comment>
<evidence type="ECO:0000313" key="2">
    <source>
        <dbReference type="EMBL" id="CAF1023472.1"/>
    </source>
</evidence>
<dbReference type="AlphaFoldDB" id="A0A814IHI8"/>
<evidence type="ECO:0000313" key="3">
    <source>
        <dbReference type="Proteomes" id="UP000663879"/>
    </source>
</evidence>
<dbReference type="Proteomes" id="UP000663879">
    <property type="component" value="Unassembled WGS sequence"/>
</dbReference>
<accession>A0A814IHI8</accession>
<feature type="region of interest" description="Disordered" evidence="1">
    <location>
        <begin position="79"/>
        <end position="101"/>
    </location>
</feature>
<keyword evidence="3" id="KW-1185">Reference proteome</keyword>
<feature type="non-terminal residue" evidence="2">
    <location>
        <position position="1"/>
    </location>
</feature>
<evidence type="ECO:0000256" key="1">
    <source>
        <dbReference type="SAM" id="MobiDB-lite"/>
    </source>
</evidence>
<proteinExistence type="predicted"/>
<gene>
    <name evidence="2" type="ORF">OXX778_LOCUS17497</name>
</gene>
<name>A0A814IHI8_9BILA</name>
<dbReference type="EMBL" id="CAJNOC010004491">
    <property type="protein sequence ID" value="CAF1023472.1"/>
    <property type="molecule type" value="Genomic_DNA"/>
</dbReference>
<reference evidence="2" key="1">
    <citation type="submission" date="2021-02" db="EMBL/GenBank/DDBJ databases">
        <authorList>
            <person name="Nowell W R."/>
        </authorList>
    </citation>
    <scope>NUCLEOTIDE SEQUENCE</scope>
    <source>
        <strain evidence="2">Ploen Becks lab</strain>
    </source>
</reference>
<protein>
    <submittedName>
        <fullName evidence="2">Uncharacterized protein</fullName>
    </submittedName>
</protein>
<feature type="compositionally biased region" description="Polar residues" evidence="1">
    <location>
        <begin position="79"/>
        <end position="100"/>
    </location>
</feature>
<organism evidence="2 3">
    <name type="scientific">Brachionus calyciflorus</name>
    <dbReference type="NCBI Taxonomy" id="104777"/>
    <lineage>
        <taxon>Eukaryota</taxon>
        <taxon>Metazoa</taxon>
        <taxon>Spiralia</taxon>
        <taxon>Gnathifera</taxon>
        <taxon>Rotifera</taxon>
        <taxon>Eurotatoria</taxon>
        <taxon>Monogononta</taxon>
        <taxon>Pseudotrocha</taxon>
        <taxon>Ploima</taxon>
        <taxon>Brachionidae</taxon>
        <taxon>Brachionus</taxon>
    </lineage>
</organism>